<proteinExistence type="predicted"/>
<organism evidence="1 2">
    <name type="scientific">Pollutimonas nitritireducens</name>
    <dbReference type="NCBI Taxonomy" id="2045209"/>
    <lineage>
        <taxon>Bacteria</taxon>
        <taxon>Pseudomonadati</taxon>
        <taxon>Pseudomonadota</taxon>
        <taxon>Betaproteobacteria</taxon>
        <taxon>Burkholderiales</taxon>
        <taxon>Alcaligenaceae</taxon>
        <taxon>Pollutimonas</taxon>
    </lineage>
</organism>
<evidence type="ECO:0000313" key="2">
    <source>
        <dbReference type="Proteomes" id="UP000234328"/>
    </source>
</evidence>
<sequence length="113" mass="10869">MPKLVGDWVAGAVPLDGEVDGAVSGAGVGLGVGLGVGSGVGVGAGVGAGVGLGVGAGVSEPAVPGAAVSSPSEHAASRLMEATIAITARLIRVFFIIFLTNPKSRCDVLTRCD</sequence>
<dbReference type="EMBL" id="PDNV01000012">
    <property type="protein sequence ID" value="PLC52591.1"/>
    <property type="molecule type" value="Genomic_DNA"/>
</dbReference>
<protein>
    <submittedName>
        <fullName evidence="1">Uncharacterized protein</fullName>
    </submittedName>
</protein>
<comment type="caution">
    <text evidence="1">The sequence shown here is derived from an EMBL/GenBank/DDBJ whole genome shotgun (WGS) entry which is preliminary data.</text>
</comment>
<name>A0A2N4UC56_9BURK</name>
<reference evidence="1 2" key="1">
    <citation type="submission" date="2017-10" db="EMBL/GenBank/DDBJ databases">
        <title>Two draft genome sequences of Pusillimonas sp. strains isolated from a nitrate- and radionuclide-contaminated groundwater in Russia.</title>
        <authorList>
            <person name="Grouzdev D.S."/>
            <person name="Tourova T.P."/>
            <person name="Goeva M.A."/>
            <person name="Babich T.L."/>
            <person name="Sokolova D.S."/>
            <person name="Abdullin R."/>
            <person name="Poltaraus A.B."/>
            <person name="Toshchakov S.V."/>
            <person name="Nazina T.N."/>
        </authorList>
    </citation>
    <scope>NUCLEOTIDE SEQUENCE [LARGE SCALE GENOMIC DNA]</scope>
    <source>
        <strain evidence="1 2">JR1/69-2-13</strain>
    </source>
</reference>
<evidence type="ECO:0000313" key="1">
    <source>
        <dbReference type="EMBL" id="PLC52591.1"/>
    </source>
</evidence>
<gene>
    <name evidence="1" type="ORF">CR155_17530</name>
</gene>
<accession>A0A2N4UC56</accession>
<keyword evidence="2" id="KW-1185">Reference proteome</keyword>
<dbReference type="Proteomes" id="UP000234328">
    <property type="component" value="Unassembled WGS sequence"/>
</dbReference>
<dbReference type="AlphaFoldDB" id="A0A2N4UC56"/>